<dbReference type="EMBL" id="OOIL02001822">
    <property type="protein sequence ID" value="VFQ78644.1"/>
    <property type="molecule type" value="Genomic_DNA"/>
</dbReference>
<name>A0A484LQS5_9ASTE</name>
<accession>A0A484LQS5</accession>
<reference evidence="1 2" key="1">
    <citation type="submission" date="2018-04" db="EMBL/GenBank/DDBJ databases">
        <authorList>
            <person name="Vogel A."/>
        </authorList>
    </citation>
    <scope>NUCLEOTIDE SEQUENCE [LARGE SCALE GENOMIC DNA]</scope>
</reference>
<gene>
    <name evidence="1" type="ORF">CCAM_LOCUS20420</name>
</gene>
<protein>
    <submittedName>
        <fullName evidence="1">Uncharacterized protein</fullName>
    </submittedName>
</protein>
<evidence type="ECO:0000313" key="2">
    <source>
        <dbReference type="Proteomes" id="UP000595140"/>
    </source>
</evidence>
<sequence length="75" mass="8900">MFRSKRTFEEYQHLLENEGGAPNDFTMHDIDETYSEEDNHYDNDYGDDDDSDGVFKIFVYLFILLEDLICVFVCV</sequence>
<dbReference type="AlphaFoldDB" id="A0A484LQS5"/>
<proteinExistence type="predicted"/>
<organism evidence="1 2">
    <name type="scientific">Cuscuta campestris</name>
    <dbReference type="NCBI Taxonomy" id="132261"/>
    <lineage>
        <taxon>Eukaryota</taxon>
        <taxon>Viridiplantae</taxon>
        <taxon>Streptophyta</taxon>
        <taxon>Embryophyta</taxon>
        <taxon>Tracheophyta</taxon>
        <taxon>Spermatophyta</taxon>
        <taxon>Magnoliopsida</taxon>
        <taxon>eudicotyledons</taxon>
        <taxon>Gunneridae</taxon>
        <taxon>Pentapetalae</taxon>
        <taxon>asterids</taxon>
        <taxon>lamiids</taxon>
        <taxon>Solanales</taxon>
        <taxon>Convolvulaceae</taxon>
        <taxon>Cuscuteae</taxon>
        <taxon>Cuscuta</taxon>
        <taxon>Cuscuta subgen. Grammica</taxon>
        <taxon>Cuscuta sect. Cleistogrammica</taxon>
    </lineage>
</organism>
<evidence type="ECO:0000313" key="1">
    <source>
        <dbReference type="EMBL" id="VFQ78644.1"/>
    </source>
</evidence>
<keyword evidence="2" id="KW-1185">Reference proteome</keyword>
<dbReference type="Proteomes" id="UP000595140">
    <property type="component" value="Unassembled WGS sequence"/>
</dbReference>